<evidence type="ECO:0000313" key="3">
    <source>
        <dbReference type="Proteomes" id="UP000095200"/>
    </source>
</evidence>
<evidence type="ECO:0000256" key="1">
    <source>
        <dbReference type="SAM" id="Phobius"/>
    </source>
</evidence>
<organism evidence="2 3">
    <name type="scientific">Desulfoplanes formicivorans</name>
    <dbReference type="NCBI Taxonomy" id="1592317"/>
    <lineage>
        <taxon>Bacteria</taxon>
        <taxon>Pseudomonadati</taxon>
        <taxon>Thermodesulfobacteriota</taxon>
        <taxon>Desulfovibrionia</taxon>
        <taxon>Desulfovibrionales</taxon>
        <taxon>Desulfoplanaceae</taxon>
        <taxon>Desulfoplanes</taxon>
    </lineage>
</organism>
<comment type="caution">
    <text evidence="2">The sequence shown here is derived from an EMBL/GenBank/DDBJ whole genome shotgun (WGS) entry which is preliminary data.</text>
</comment>
<sequence length="47" mass="5123">MPNRSTLISYLVLFFFLVLFILGINLGEVDSVFEKGVAICLSCIGIG</sequence>
<dbReference type="RefSeq" id="WP_176724225.1">
    <property type="nucleotide sequence ID" value="NZ_BDFE01000017.1"/>
</dbReference>
<dbReference type="InterPro" id="IPR047708">
    <property type="entry name" value="CD1871A-like"/>
</dbReference>
<proteinExistence type="predicted"/>
<dbReference type="STRING" id="1592317.DPF_1883"/>
<dbReference type="NCBIfam" id="NF040920">
    <property type="entry name" value="CD1871A_fam"/>
    <property type="match status" value="1"/>
</dbReference>
<dbReference type="AlphaFoldDB" id="A0A194AIL3"/>
<name>A0A194AIL3_9BACT</name>
<feature type="transmembrane region" description="Helical" evidence="1">
    <location>
        <begin position="7"/>
        <end position="26"/>
    </location>
</feature>
<keyword evidence="1" id="KW-0472">Membrane</keyword>
<evidence type="ECO:0000313" key="2">
    <source>
        <dbReference type="EMBL" id="GAU09163.1"/>
    </source>
</evidence>
<protein>
    <recommendedName>
        <fullName evidence="4">Thioredoxin</fullName>
    </recommendedName>
</protein>
<keyword evidence="1" id="KW-0812">Transmembrane</keyword>
<dbReference type="EMBL" id="BDFE01000017">
    <property type="protein sequence ID" value="GAU09163.1"/>
    <property type="molecule type" value="Genomic_DNA"/>
</dbReference>
<evidence type="ECO:0008006" key="4">
    <source>
        <dbReference type="Google" id="ProtNLM"/>
    </source>
</evidence>
<accession>A0A194AIL3</accession>
<reference evidence="3" key="1">
    <citation type="submission" date="2016-06" db="EMBL/GenBank/DDBJ databases">
        <title>Draft genome sequence of Desulfoplanes formicivorans strain Pf12B.</title>
        <authorList>
            <person name="Watanabe M."/>
            <person name="Kojima H."/>
            <person name="Fukui M."/>
        </authorList>
    </citation>
    <scope>NUCLEOTIDE SEQUENCE [LARGE SCALE GENOMIC DNA]</scope>
    <source>
        <strain evidence="3">Pf12B</strain>
    </source>
</reference>
<dbReference type="Proteomes" id="UP000095200">
    <property type="component" value="Unassembled WGS sequence"/>
</dbReference>
<gene>
    <name evidence="2" type="ORF">DPF_1883</name>
</gene>
<keyword evidence="3" id="KW-1185">Reference proteome</keyword>
<keyword evidence="1" id="KW-1133">Transmembrane helix</keyword>